<dbReference type="SUPFAM" id="SSF52129">
    <property type="entry name" value="Caspase-like"/>
    <property type="match status" value="1"/>
</dbReference>
<feature type="domain" description="Peptidase C14 caspase" evidence="4">
    <location>
        <begin position="4"/>
        <end position="258"/>
    </location>
</feature>
<evidence type="ECO:0000259" key="5">
    <source>
        <dbReference type="Pfam" id="PF20703"/>
    </source>
</evidence>
<dbReference type="RefSeq" id="WP_070395938.1">
    <property type="nucleotide sequence ID" value="NZ_CP017599.1"/>
</dbReference>
<dbReference type="STRING" id="1458985.BJP34_32730"/>
<dbReference type="KEGG" id="mpro:BJP34_32730"/>
<dbReference type="PROSITE" id="PS50294">
    <property type="entry name" value="WD_REPEATS_REGION"/>
    <property type="match status" value="1"/>
</dbReference>
<dbReference type="InterPro" id="IPR011047">
    <property type="entry name" value="Quinoprotein_ADH-like_sf"/>
</dbReference>
<reference evidence="7" key="1">
    <citation type="submission" date="2016-10" db="EMBL/GenBank/DDBJ databases">
        <title>Comparative genomics uncovers the prolific and rare metabolic potential of the cyanobacterial genus Moorea.</title>
        <authorList>
            <person name="Leao T."/>
            <person name="Castelao G."/>
            <person name="Korobeynikov A."/>
            <person name="Monroe E.A."/>
            <person name="Podell S."/>
            <person name="Glukhov E."/>
            <person name="Allen E."/>
            <person name="Gerwick W.H."/>
            <person name="Gerwick L."/>
        </authorList>
    </citation>
    <scope>NUCLEOTIDE SEQUENCE [LARGE SCALE GENOMIC DNA]</scope>
    <source>
        <strain evidence="7">PAL-8-15-08-1</strain>
    </source>
</reference>
<proteinExistence type="predicted"/>
<evidence type="ECO:0000313" key="7">
    <source>
        <dbReference type="Proteomes" id="UP000177870"/>
    </source>
</evidence>
<dbReference type="InterPro" id="IPR050505">
    <property type="entry name" value="WDR55/POC1"/>
</dbReference>
<dbReference type="InterPro" id="IPR029030">
    <property type="entry name" value="Caspase-like_dom_sf"/>
</dbReference>
<organism evidence="6 7">
    <name type="scientific">Moorena producens PAL-8-15-08-1</name>
    <dbReference type="NCBI Taxonomy" id="1458985"/>
    <lineage>
        <taxon>Bacteria</taxon>
        <taxon>Bacillati</taxon>
        <taxon>Cyanobacteriota</taxon>
        <taxon>Cyanophyceae</taxon>
        <taxon>Coleofasciculales</taxon>
        <taxon>Coleofasciculaceae</taxon>
        <taxon>Moorena</taxon>
    </lineage>
</organism>
<feature type="repeat" description="WD" evidence="3">
    <location>
        <begin position="1447"/>
        <end position="1480"/>
    </location>
</feature>
<dbReference type="EMBL" id="CP017599">
    <property type="protein sequence ID" value="AOX03566.1"/>
    <property type="molecule type" value="Genomic_DNA"/>
</dbReference>
<dbReference type="Gene3D" id="3.40.50.1460">
    <property type="match status" value="1"/>
</dbReference>
<dbReference type="GO" id="GO:0006508">
    <property type="term" value="P:proteolysis"/>
    <property type="evidence" value="ECO:0007669"/>
    <property type="project" value="InterPro"/>
</dbReference>
<gene>
    <name evidence="6" type="ORF">BJP34_32730</name>
</gene>
<dbReference type="Pfam" id="PF00400">
    <property type="entry name" value="WD40"/>
    <property type="match status" value="2"/>
</dbReference>
<keyword evidence="2" id="KW-0677">Repeat</keyword>
<evidence type="ECO:0000259" key="4">
    <source>
        <dbReference type="Pfam" id="PF00656"/>
    </source>
</evidence>
<dbReference type="GO" id="GO:0004197">
    <property type="term" value="F:cysteine-type endopeptidase activity"/>
    <property type="evidence" value="ECO:0007669"/>
    <property type="project" value="InterPro"/>
</dbReference>
<dbReference type="SUPFAM" id="SSF52540">
    <property type="entry name" value="P-loop containing nucleoside triphosphate hydrolases"/>
    <property type="match status" value="1"/>
</dbReference>
<dbReference type="PANTHER" id="PTHR44019">
    <property type="entry name" value="WD REPEAT-CONTAINING PROTEIN 55"/>
    <property type="match status" value="1"/>
</dbReference>
<dbReference type="Pfam" id="PF20703">
    <property type="entry name" value="nSTAND1"/>
    <property type="match status" value="1"/>
</dbReference>
<dbReference type="Gene3D" id="3.40.50.300">
    <property type="entry name" value="P-loop containing nucleotide triphosphate hydrolases"/>
    <property type="match status" value="1"/>
</dbReference>
<evidence type="ECO:0000256" key="2">
    <source>
        <dbReference type="ARBA" id="ARBA00022737"/>
    </source>
</evidence>
<name>A0A1D8U1K0_9CYAN</name>
<evidence type="ECO:0000256" key="3">
    <source>
        <dbReference type="PROSITE-ProRule" id="PRU00221"/>
    </source>
</evidence>
<accession>A0A1D8U1K0</accession>
<dbReference type="PANTHER" id="PTHR44019:SF8">
    <property type="entry name" value="POC1 CENTRIOLAR PROTEIN HOMOLOG"/>
    <property type="match status" value="1"/>
</dbReference>
<dbReference type="Gene3D" id="2.130.10.10">
    <property type="entry name" value="YVTN repeat-like/Quinoprotein amine dehydrogenase"/>
    <property type="match status" value="3"/>
</dbReference>
<dbReference type="Pfam" id="PF00656">
    <property type="entry name" value="Peptidase_C14"/>
    <property type="match status" value="1"/>
</dbReference>
<dbReference type="SMART" id="SM00320">
    <property type="entry name" value="WD40"/>
    <property type="match status" value="7"/>
</dbReference>
<dbReference type="SUPFAM" id="SSF50978">
    <property type="entry name" value="WD40 repeat-like"/>
    <property type="match status" value="1"/>
</dbReference>
<feature type="domain" description="Novel STAND NTPase 1" evidence="5">
    <location>
        <begin position="290"/>
        <end position="707"/>
    </location>
</feature>
<evidence type="ECO:0000313" key="6">
    <source>
        <dbReference type="EMBL" id="AOX03566.1"/>
    </source>
</evidence>
<dbReference type="InterPro" id="IPR049052">
    <property type="entry name" value="nSTAND1"/>
</dbReference>
<dbReference type="InterPro" id="IPR027417">
    <property type="entry name" value="P-loop_NTPase"/>
</dbReference>
<dbReference type="InterPro" id="IPR001680">
    <property type="entry name" value="WD40_rpt"/>
</dbReference>
<dbReference type="Proteomes" id="UP000177870">
    <property type="component" value="Chromosome"/>
</dbReference>
<dbReference type="SUPFAM" id="SSF50998">
    <property type="entry name" value="Quinoprotein alcohol dehydrogenase-like"/>
    <property type="match status" value="1"/>
</dbReference>
<sequence length="1518" mass="171998">MFSRNLALIIGINNYQNGISPLNTAVNDAKKLIEILREKHGYEVWECLDEVATLSNFNKFLDQTLPEQVTENDRLLFYFAGHGVALNGDDGPAGYLIPQDAKLGDTNSYLPMTKLHDAFHQLPCRHFLGILDCCFAGAFKWSSTRDLLTSPEVIHQERYDRFITDPAWQIITSSASDQKALDNFNLDSERGQIGNHSPFASALLEALEGAGDIYPPATNGKPAGDGVITATKLYLYLRDRVEIPTEKYRLRQTPGIWCLDKHDKGEYIFLSPGHELNLPPAPPLDESKNPYRGLNSFEEEHSQLFFGRTLLVEKLQDFVNTHPLSVVLGASGSGKSSLVKAGLIPQLKQENTDKWSIVSPIRPGETPFQALTKALVEAGLPKVELGNKQKTLTESIAVWVKNNPKSKLLIFIDQSEEIITLCQDEQERQEFFQQILAAIDGYREQLRVVLSLRSDFEPQICDLGLTLAPEVLNQLGTTVLINLWQSGRFIVPAMTRGELNEAIEKPAQARVMYFQPHELVEELIDEVADMPGALSLLSFALSELYLKYLRRQRQAQYGGITIDRALTQADYSELGGVMRSLTQRADEEYQKLVQENPAYDQVIRHVMLRMVALGGGELARRQVPLSELEYPPQKNDLVKEVIERFSTARLLVEGQDAEGNPYVEPAHDALVRGWQRLLGWKQQEEESLLLQRRLTPAAVEWKSVKSKKQSSGFEVKAEAVINWLNGRLDLAENFLNKINTLENPQLARLWQRTSDEQKGSREKPVQFLWNANPYLDVLNKELNSEDNWFNQVEVEFVQRSVRRKSFNTRRNWGVAIAVILGLATGLVFSLIGQKDALIGQIKADRQTAEANLQSDQELEALLASLRAAKSLQDWPGYLFLFKPDSQLQTEVLQTLRKVFYSTREYNRREVPKGFKKMFFKPDDTLMIATAKNGIVRLQDFQGRQQPKVFSGHEGEVDLDVSPDSRLLATIDQEGTFRLWKLEKKPEEQSPIEKLNSMLTNTLYRRNFSFSPDSNKLAVWSDSVDLPIIWWENRHEPKLLNNPLNLTRNYFFKFNYKNQLVVVNQYYDTLRFLDYRSMKKLAEFKENKTLFDIVFSHNSQYFGGWFISKGSYAYVGSLNGNDSENDFKQIGRASSIIFDTEDRLIVGHNGDGIISVYDEPDKIDTSLSDALEFELKGHQGGIREVISSSSKGRQLASLGDDNTLVWWKLDQKPLEELELIPNLKSISISPDGKQLAVVGSDDIIRLLDLTGKVLKQFPDIKTTIRQIIFNPDGTQLAVLDEDNRIRLLDLKGKELYNSNKKFNKTNKTISQLLFSPNGEELVVVENDPNVENNNSTPHRFNLNSKIWKTEPEQMGEIAFSSDGKLLVAHQDVAEGWIEKNYEERGNIFLEELESGKQLVHFKGANNNLDSIGFSTKGGLVVSGEWRDSDDEGKTRVWDMSGKLLTAFEDGHQTEVTSISLSADGSLLATLDRSGTAKLWRIGGFNELIVKGCNWVRDYLETNPNLDESDRNLCKNVPPL</sequence>
<keyword evidence="1 3" id="KW-0853">WD repeat</keyword>
<dbReference type="InterPro" id="IPR015943">
    <property type="entry name" value="WD40/YVTN_repeat-like_dom_sf"/>
</dbReference>
<dbReference type="InterPro" id="IPR011600">
    <property type="entry name" value="Pept_C14_caspase"/>
</dbReference>
<evidence type="ECO:0000256" key="1">
    <source>
        <dbReference type="ARBA" id="ARBA00022574"/>
    </source>
</evidence>
<dbReference type="PROSITE" id="PS50082">
    <property type="entry name" value="WD_REPEATS_2"/>
    <property type="match status" value="1"/>
</dbReference>
<dbReference type="InterPro" id="IPR036322">
    <property type="entry name" value="WD40_repeat_dom_sf"/>
</dbReference>
<protein>
    <submittedName>
        <fullName evidence="6">Uncharacterized protein</fullName>
    </submittedName>
</protein>
<dbReference type="OrthoDB" id="464342at2"/>